<evidence type="ECO:0000256" key="2">
    <source>
        <dbReference type="ARBA" id="ARBA00023052"/>
    </source>
</evidence>
<dbReference type="SUPFAM" id="SSF52467">
    <property type="entry name" value="DHS-like NAD/FAD-binding domain"/>
    <property type="match status" value="1"/>
</dbReference>
<dbReference type="InterPro" id="IPR000399">
    <property type="entry name" value="TPP-bd_CS"/>
</dbReference>
<dbReference type="GO" id="GO:0000287">
    <property type="term" value="F:magnesium ion binding"/>
    <property type="evidence" value="ECO:0007669"/>
    <property type="project" value="InterPro"/>
</dbReference>
<keyword evidence="2 3" id="KW-0786">Thiamine pyrophosphate</keyword>
<dbReference type="InterPro" id="IPR029061">
    <property type="entry name" value="THDP-binding"/>
</dbReference>
<evidence type="ECO:0000313" key="8">
    <source>
        <dbReference type="Proteomes" id="UP000532440"/>
    </source>
</evidence>
<dbReference type="EC" id="4.1.1.7" evidence="7"/>
<dbReference type="InterPro" id="IPR011766">
    <property type="entry name" value="TPP_enzyme_TPP-bd"/>
</dbReference>
<dbReference type="Proteomes" id="UP000532440">
    <property type="component" value="Unassembled WGS sequence"/>
</dbReference>
<dbReference type="Pfam" id="PF02776">
    <property type="entry name" value="TPP_enzyme_N"/>
    <property type="match status" value="1"/>
</dbReference>
<proteinExistence type="inferred from homology"/>
<keyword evidence="8" id="KW-1185">Reference proteome</keyword>
<evidence type="ECO:0000256" key="1">
    <source>
        <dbReference type="ARBA" id="ARBA00007812"/>
    </source>
</evidence>
<evidence type="ECO:0000256" key="3">
    <source>
        <dbReference type="RuleBase" id="RU362132"/>
    </source>
</evidence>
<dbReference type="GO" id="GO:0050695">
    <property type="term" value="F:benzoylformate decarboxylase activity"/>
    <property type="evidence" value="ECO:0007669"/>
    <property type="project" value="UniProtKB-EC"/>
</dbReference>
<gene>
    <name evidence="7" type="ORF">HNQ70_001166</name>
</gene>
<protein>
    <submittedName>
        <fullName evidence="7">Benzoylformate decarboxylase</fullName>
        <ecNumber evidence="7">4.1.1.7</ecNumber>
    </submittedName>
</protein>
<dbReference type="PANTHER" id="PTHR18968">
    <property type="entry name" value="THIAMINE PYROPHOSPHATE ENZYMES"/>
    <property type="match status" value="1"/>
</dbReference>
<dbReference type="GO" id="GO:0003984">
    <property type="term" value="F:acetolactate synthase activity"/>
    <property type="evidence" value="ECO:0007669"/>
    <property type="project" value="TreeGrafter"/>
</dbReference>
<dbReference type="SUPFAM" id="SSF52518">
    <property type="entry name" value="Thiamin diphosphate-binding fold (THDP-binding)"/>
    <property type="match status" value="2"/>
</dbReference>
<dbReference type="CDD" id="cd02002">
    <property type="entry name" value="TPP_BFDC"/>
    <property type="match status" value="1"/>
</dbReference>
<dbReference type="CDD" id="cd07035">
    <property type="entry name" value="TPP_PYR_POX_like"/>
    <property type="match status" value="1"/>
</dbReference>
<dbReference type="Gene3D" id="3.40.50.970">
    <property type="match status" value="2"/>
</dbReference>
<sequence>MRGRTVFMDSLVAHGVRHIFGNPGTTESPLLDALLDYPSVDYIVALHEGMAVGAASYYARTTGRTGVVSLHVAPGLGNGIGMIYNALKASAPLVVTAGQQDTRMLRREPILSHDLAAMAAPVTKWSTEVRSAGEMDEVMRRAFKIANDPPYGPVFVSLPIDVMEQETGNHARAPGRLYRTAAPDPRGIAEACALLEASSAPVIVVGDEVARTGATADLVKLAERIGAPVWFEGIRGHASFPSAHPHARSGVPFDAGAIRKTLAGADLVLLVGGAFFEEVWFTPGSPFPEGARVVQLESSARPLAFNHAVDVGVVAELGASLRALDIALAAATGEPWRTAAAARCATLAEQKAADLAAYASRRDKAWARAPISMPRVMTELRKGAPAEAVIVEESITASMDFAAAFGFDAPDQFLGARGGGIGQGLAGAIGASVGNPGRPVLCVSGDGSAMYSIQALWSAAHHRLPIVFAILVNREYRVLKHNLDIYRQRFDAASDKPYPKMDLEGPELGFVEMAAGMGVPGVRVTNPDEVAAAIAQAFAAGGPRLVEIEIEGKR</sequence>
<reference evidence="7 8" key="1">
    <citation type="submission" date="2020-08" db="EMBL/GenBank/DDBJ databases">
        <title>Genomic Encyclopedia of Type Strains, Phase IV (KMG-IV): sequencing the most valuable type-strain genomes for metagenomic binning, comparative biology and taxonomic classification.</title>
        <authorList>
            <person name="Goeker M."/>
        </authorList>
    </citation>
    <scope>NUCLEOTIDE SEQUENCE [LARGE SCALE GENOMIC DNA]</scope>
    <source>
        <strain evidence="7 8">DSM 29781</strain>
    </source>
</reference>
<comment type="similarity">
    <text evidence="1 3">Belongs to the TPP enzyme family.</text>
</comment>
<dbReference type="AlphaFoldDB" id="A0A7W8HFZ9"/>
<dbReference type="GO" id="GO:0019752">
    <property type="term" value="P:carboxylic acid metabolic process"/>
    <property type="evidence" value="ECO:0007669"/>
    <property type="project" value="UniProtKB-ARBA"/>
</dbReference>
<feature type="domain" description="Thiamine pyrophosphate enzyme TPP-binding" evidence="5">
    <location>
        <begin position="398"/>
        <end position="548"/>
    </location>
</feature>
<dbReference type="PROSITE" id="PS00187">
    <property type="entry name" value="TPP_ENZYMES"/>
    <property type="match status" value="1"/>
</dbReference>
<dbReference type="InterPro" id="IPR012000">
    <property type="entry name" value="Thiamin_PyroP_enz_cen_dom"/>
</dbReference>
<name>A0A7W8HFZ9_9BURK</name>
<dbReference type="InterPro" id="IPR029035">
    <property type="entry name" value="DHS-like_NAD/FAD-binding_dom"/>
</dbReference>
<evidence type="ECO:0000259" key="5">
    <source>
        <dbReference type="Pfam" id="PF02775"/>
    </source>
</evidence>
<dbReference type="InterPro" id="IPR012001">
    <property type="entry name" value="Thiamin_PyroP_enz_TPP-bd_dom"/>
</dbReference>
<feature type="domain" description="Thiamine pyrophosphate enzyme central" evidence="4">
    <location>
        <begin position="188"/>
        <end position="324"/>
    </location>
</feature>
<dbReference type="EMBL" id="JACHGB010000002">
    <property type="protein sequence ID" value="MBB5271162.1"/>
    <property type="molecule type" value="Genomic_DNA"/>
</dbReference>
<accession>A0A7W8HFZ9</accession>
<dbReference type="Pfam" id="PF00205">
    <property type="entry name" value="TPP_enzyme_M"/>
    <property type="match status" value="1"/>
</dbReference>
<dbReference type="Pfam" id="PF02775">
    <property type="entry name" value="TPP_enzyme_C"/>
    <property type="match status" value="1"/>
</dbReference>
<dbReference type="GO" id="GO:0050660">
    <property type="term" value="F:flavin adenine dinucleotide binding"/>
    <property type="evidence" value="ECO:0007669"/>
    <property type="project" value="TreeGrafter"/>
</dbReference>
<evidence type="ECO:0000259" key="6">
    <source>
        <dbReference type="Pfam" id="PF02776"/>
    </source>
</evidence>
<evidence type="ECO:0000259" key="4">
    <source>
        <dbReference type="Pfam" id="PF00205"/>
    </source>
</evidence>
<dbReference type="InterPro" id="IPR045229">
    <property type="entry name" value="TPP_enz"/>
</dbReference>
<keyword evidence="7" id="KW-0456">Lyase</keyword>
<organism evidence="7 8">
    <name type="scientific">Quisquiliibacterium transsilvanicum</name>
    <dbReference type="NCBI Taxonomy" id="1549638"/>
    <lineage>
        <taxon>Bacteria</taxon>
        <taxon>Pseudomonadati</taxon>
        <taxon>Pseudomonadota</taxon>
        <taxon>Betaproteobacteria</taxon>
        <taxon>Burkholderiales</taxon>
        <taxon>Burkholderiaceae</taxon>
        <taxon>Quisquiliibacterium</taxon>
    </lineage>
</organism>
<evidence type="ECO:0000313" key="7">
    <source>
        <dbReference type="EMBL" id="MBB5271162.1"/>
    </source>
</evidence>
<dbReference type="GO" id="GO:0030976">
    <property type="term" value="F:thiamine pyrophosphate binding"/>
    <property type="evidence" value="ECO:0007669"/>
    <property type="project" value="InterPro"/>
</dbReference>
<dbReference type="RefSeq" id="WP_183965181.1">
    <property type="nucleotide sequence ID" value="NZ_BAABEW010000017.1"/>
</dbReference>
<comment type="caution">
    <text evidence="7">The sequence shown here is derived from an EMBL/GenBank/DDBJ whole genome shotgun (WGS) entry which is preliminary data.</text>
</comment>
<dbReference type="Gene3D" id="3.40.50.1220">
    <property type="entry name" value="TPP-binding domain"/>
    <property type="match status" value="1"/>
</dbReference>
<feature type="domain" description="Thiamine pyrophosphate enzyme N-terminal TPP-binding" evidence="6">
    <location>
        <begin position="1"/>
        <end position="108"/>
    </location>
</feature>